<dbReference type="Pfam" id="PF03845">
    <property type="entry name" value="Spore_permease"/>
    <property type="match status" value="1"/>
</dbReference>
<feature type="transmembrane region" description="Helical" evidence="8">
    <location>
        <begin position="207"/>
        <end position="228"/>
    </location>
</feature>
<dbReference type="OrthoDB" id="2446105at2"/>
<protein>
    <submittedName>
        <fullName evidence="9">Spore germination protein GerKB</fullName>
    </submittedName>
</protein>
<feature type="transmembrane region" description="Helical" evidence="8">
    <location>
        <begin position="136"/>
        <end position="155"/>
    </location>
</feature>
<keyword evidence="10" id="KW-1185">Reference proteome</keyword>
<feature type="transmembrane region" description="Helical" evidence="8">
    <location>
        <begin position="325"/>
        <end position="344"/>
    </location>
</feature>
<dbReference type="Proteomes" id="UP000018890">
    <property type="component" value="Unassembled WGS sequence"/>
</dbReference>
<evidence type="ECO:0000256" key="4">
    <source>
        <dbReference type="ARBA" id="ARBA00022544"/>
    </source>
</evidence>
<evidence type="ECO:0000256" key="6">
    <source>
        <dbReference type="ARBA" id="ARBA00022989"/>
    </source>
</evidence>
<dbReference type="PANTHER" id="PTHR34975">
    <property type="entry name" value="SPORE GERMINATION PROTEIN A2"/>
    <property type="match status" value="1"/>
</dbReference>
<keyword evidence="5 8" id="KW-0812">Transmembrane</keyword>
<keyword evidence="7 8" id="KW-0472">Membrane</keyword>
<dbReference type="GO" id="GO:0016020">
    <property type="term" value="C:membrane"/>
    <property type="evidence" value="ECO:0007669"/>
    <property type="project" value="UniProtKB-SubCell"/>
</dbReference>
<dbReference type="InterPro" id="IPR004761">
    <property type="entry name" value="Spore_GerAB"/>
</dbReference>
<gene>
    <name evidence="9" type="ORF">JCM9140_1711</name>
</gene>
<dbReference type="AlphaFoldDB" id="W4Q1T8"/>
<evidence type="ECO:0000256" key="7">
    <source>
        <dbReference type="ARBA" id="ARBA00023136"/>
    </source>
</evidence>
<comment type="similarity">
    <text evidence="2">Belongs to the amino acid-polyamine-organocation (APC) superfamily. Spore germination protein (SGP) (TC 2.A.3.9) family.</text>
</comment>
<accession>W4Q1T8</accession>
<evidence type="ECO:0000313" key="9">
    <source>
        <dbReference type="EMBL" id="GAE25703.1"/>
    </source>
</evidence>
<feature type="transmembrane region" description="Helical" evidence="8">
    <location>
        <begin position="29"/>
        <end position="50"/>
    </location>
</feature>
<sequence length="357" mass="40836">MFIIVQTQIGVGILSLPYTIYESGAKTDAWISMLCVGVVLQVVIILFWFLSNWFPKTSFYDVLSQVYGKYVGRVLTIGYVIYFIFVCSLALILFNYIIEIWAFPRTPNWAFNLMMLILAYYLVIEKLKVIGRFHTLVSFLLVTIILLTFPAYPHLDIRYIMPIGDSGLVNIFKGTKEAILSVLGFELILFLMPFVKGTKREKFVSASLANIIVTVIYTYLTFICLLFFSPEEIKLVPEPVLYLLKAFTFPIIERVDIVFLAIWIISVVTTLISYVYIASIGLTCFFSMRHHKKAVPFIIVPSFFIALIPRNSISIANWSDTITNVGLFFVLGIPFLTALYIVIFKRNRVKTDVEKTS</sequence>
<evidence type="ECO:0000313" key="10">
    <source>
        <dbReference type="Proteomes" id="UP000018890"/>
    </source>
</evidence>
<dbReference type="STRING" id="1236970.JCM9140_1711"/>
<evidence type="ECO:0000256" key="8">
    <source>
        <dbReference type="SAM" id="Phobius"/>
    </source>
</evidence>
<keyword evidence="6 8" id="KW-1133">Transmembrane helix</keyword>
<name>W4Q1T8_9BACI</name>
<keyword evidence="3" id="KW-0813">Transport</keyword>
<reference evidence="9" key="1">
    <citation type="journal article" date="2014" name="Genome Announc.">
        <title>Draft Genome Sequences of Three Alkaliphilic Bacillus Strains, Bacillus wakoensis JCM 9140T, Bacillus akibai JCM 9157T, and Bacillus hemicellulosilyticus JCM 9152T.</title>
        <authorList>
            <person name="Yuki M."/>
            <person name="Oshima K."/>
            <person name="Suda W."/>
            <person name="Oshida Y."/>
            <person name="Kitamura K."/>
            <person name="Iida T."/>
            <person name="Hattori M."/>
            <person name="Ohkuma M."/>
        </authorList>
    </citation>
    <scope>NUCLEOTIDE SEQUENCE [LARGE SCALE GENOMIC DNA]</scope>
    <source>
        <strain evidence="9">JCM 9140</strain>
    </source>
</reference>
<feature type="transmembrane region" description="Helical" evidence="8">
    <location>
        <begin position="109"/>
        <end position="124"/>
    </location>
</feature>
<dbReference type="GO" id="GO:0009847">
    <property type="term" value="P:spore germination"/>
    <property type="evidence" value="ECO:0007669"/>
    <property type="project" value="InterPro"/>
</dbReference>
<dbReference type="PANTHER" id="PTHR34975:SF2">
    <property type="entry name" value="SPORE GERMINATION PROTEIN A2"/>
    <property type="match status" value="1"/>
</dbReference>
<organism evidence="9 10">
    <name type="scientific">Halalkalibacter wakoensis JCM 9140</name>
    <dbReference type="NCBI Taxonomy" id="1236970"/>
    <lineage>
        <taxon>Bacteria</taxon>
        <taxon>Bacillati</taxon>
        <taxon>Bacillota</taxon>
        <taxon>Bacilli</taxon>
        <taxon>Bacillales</taxon>
        <taxon>Bacillaceae</taxon>
        <taxon>Halalkalibacter</taxon>
    </lineage>
</organism>
<dbReference type="EMBL" id="BAUT01000013">
    <property type="protein sequence ID" value="GAE25703.1"/>
    <property type="molecule type" value="Genomic_DNA"/>
</dbReference>
<comment type="caution">
    <text evidence="9">The sequence shown here is derived from an EMBL/GenBank/DDBJ whole genome shotgun (WGS) entry which is preliminary data.</text>
</comment>
<evidence type="ECO:0000256" key="3">
    <source>
        <dbReference type="ARBA" id="ARBA00022448"/>
    </source>
</evidence>
<dbReference type="NCBIfam" id="TIGR00912">
    <property type="entry name" value="2A0309"/>
    <property type="match status" value="1"/>
</dbReference>
<evidence type="ECO:0000256" key="1">
    <source>
        <dbReference type="ARBA" id="ARBA00004141"/>
    </source>
</evidence>
<feature type="transmembrane region" description="Helical" evidence="8">
    <location>
        <begin position="70"/>
        <end position="97"/>
    </location>
</feature>
<evidence type="ECO:0000256" key="5">
    <source>
        <dbReference type="ARBA" id="ARBA00022692"/>
    </source>
</evidence>
<feature type="transmembrane region" description="Helical" evidence="8">
    <location>
        <begin position="257"/>
        <end position="282"/>
    </location>
</feature>
<dbReference type="Gene3D" id="1.20.1740.10">
    <property type="entry name" value="Amino acid/polyamine transporter I"/>
    <property type="match status" value="1"/>
</dbReference>
<feature type="transmembrane region" description="Helical" evidence="8">
    <location>
        <begin position="178"/>
        <end position="195"/>
    </location>
</feature>
<evidence type="ECO:0000256" key="2">
    <source>
        <dbReference type="ARBA" id="ARBA00007998"/>
    </source>
</evidence>
<proteinExistence type="inferred from homology"/>
<keyword evidence="4" id="KW-0309">Germination</keyword>
<dbReference type="RefSeq" id="WP_052002133.1">
    <property type="nucleotide sequence ID" value="NZ_BAUT01000013.1"/>
</dbReference>
<comment type="subcellular location">
    <subcellularLocation>
        <location evidence="1">Membrane</location>
        <topology evidence="1">Multi-pass membrane protein</topology>
    </subcellularLocation>
</comment>
<feature type="transmembrane region" description="Helical" evidence="8">
    <location>
        <begin position="294"/>
        <end position="313"/>
    </location>
</feature>